<evidence type="ECO:0000313" key="3">
    <source>
        <dbReference type="Proteomes" id="UP000031802"/>
    </source>
</evidence>
<keyword evidence="3" id="KW-1185">Reference proteome</keyword>
<name>A0A0B8SZ19_9SPHI</name>
<dbReference type="AlphaFoldDB" id="A0A0B8SZ19"/>
<sequence>MNKLNYLKASHRMAGHFKEISGEIISLAQHRNFAGVVQALVNYLKSLQSIGQEAKLPRYICYVGKIYNRGNGYVRYMIENLFVRALGSLERRSSSTGWQAIAKRMPKTFTEIYLKQINESTLHY</sequence>
<dbReference type="Proteomes" id="UP000031802">
    <property type="component" value="Unassembled WGS sequence"/>
</dbReference>
<reference evidence="2 3" key="2">
    <citation type="journal article" date="2015" name="PLoS ONE">
        <title>Whole-Genome Optical Mapping and Finished Genome Sequence of Sphingobacterium deserti sp. nov., a New Species Isolated from the Western Desert of China.</title>
        <authorList>
            <person name="Teng C."/>
            <person name="Zhou Z."/>
            <person name="Molnar I."/>
            <person name="Li X."/>
            <person name="Tang R."/>
            <person name="Chen M."/>
            <person name="Wang L."/>
            <person name="Su S."/>
            <person name="Zhang W."/>
            <person name="Lin M."/>
        </authorList>
    </citation>
    <scope>NUCLEOTIDE SEQUENCE [LARGE SCALE GENOMIC DNA]</scope>
    <source>
        <strain evidence="3">ACCC05744</strain>
    </source>
</reference>
<dbReference type="OrthoDB" id="1266846at2"/>
<organism evidence="2 3">
    <name type="scientific">Sphingobacterium deserti</name>
    <dbReference type="NCBI Taxonomy" id="1229276"/>
    <lineage>
        <taxon>Bacteria</taxon>
        <taxon>Pseudomonadati</taxon>
        <taxon>Bacteroidota</taxon>
        <taxon>Sphingobacteriia</taxon>
        <taxon>Sphingobacteriales</taxon>
        <taxon>Sphingobacteriaceae</taxon>
        <taxon>Sphingobacterium</taxon>
    </lineage>
</organism>
<accession>A0A0B8SZ19</accession>
<dbReference type="PATRIC" id="fig|1229276.3.peg.3711"/>
<dbReference type="Pfam" id="PF24722">
    <property type="entry name" value="DUF7674"/>
    <property type="match status" value="1"/>
</dbReference>
<evidence type="ECO:0000313" key="2">
    <source>
        <dbReference type="EMBL" id="KGE12556.1"/>
    </source>
</evidence>
<feature type="domain" description="DUF7674" evidence="1">
    <location>
        <begin position="12"/>
        <end position="117"/>
    </location>
</feature>
<gene>
    <name evidence="2" type="ORF">DI53_3596</name>
</gene>
<reference evidence="3" key="1">
    <citation type="submission" date="2014-04" db="EMBL/GenBank/DDBJ databases">
        <title>Whole-Genome optical mapping and complete genome sequence of Sphingobacterium deserti sp. nov., a new spaces isolated from desert in the west of China.</title>
        <authorList>
            <person name="Teng C."/>
            <person name="Zhou Z."/>
            <person name="Li X."/>
            <person name="Chen M."/>
            <person name="Lin M."/>
            <person name="Wang L."/>
            <person name="Su S."/>
            <person name="Zhang C."/>
            <person name="Zhang W."/>
        </authorList>
    </citation>
    <scope>NUCLEOTIDE SEQUENCE [LARGE SCALE GENOMIC DNA]</scope>
    <source>
        <strain evidence="3">ACCC05744</strain>
    </source>
</reference>
<dbReference type="RefSeq" id="WP_052072539.1">
    <property type="nucleotide sequence ID" value="NZ_JJMU01000066.1"/>
</dbReference>
<comment type="caution">
    <text evidence="2">The sequence shown here is derived from an EMBL/GenBank/DDBJ whole genome shotgun (WGS) entry which is preliminary data.</text>
</comment>
<evidence type="ECO:0000259" key="1">
    <source>
        <dbReference type="Pfam" id="PF24722"/>
    </source>
</evidence>
<proteinExistence type="predicted"/>
<protein>
    <recommendedName>
        <fullName evidence="1">DUF7674 domain-containing protein</fullName>
    </recommendedName>
</protein>
<dbReference type="InterPro" id="IPR056091">
    <property type="entry name" value="DUF7674"/>
</dbReference>
<dbReference type="EMBL" id="JJMU01000066">
    <property type="protein sequence ID" value="KGE12556.1"/>
    <property type="molecule type" value="Genomic_DNA"/>
</dbReference>